<feature type="signal peptide" evidence="2">
    <location>
        <begin position="1"/>
        <end position="24"/>
    </location>
</feature>
<proteinExistence type="predicted"/>
<dbReference type="KEGG" id="pri:PRIO_3282"/>
<dbReference type="STRING" id="483937.AMQ84_28395"/>
<dbReference type="PANTHER" id="PTHR43649:SF12">
    <property type="entry name" value="DIACETYLCHITOBIOSE BINDING PROTEIN DASA"/>
    <property type="match status" value="1"/>
</dbReference>
<feature type="compositionally biased region" description="Low complexity" evidence="1">
    <location>
        <begin position="38"/>
        <end position="52"/>
    </location>
</feature>
<evidence type="ECO:0000313" key="4">
    <source>
        <dbReference type="Proteomes" id="UP000033163"/>
    </source>
</evidence>
<dbReference type="Gene3D" id="3.40.190.10">
    <property type="entry name" value="Periplasmic binding protein-like II"/>
    <property type="match status" value="2"/>
</dbReference>
<gene>
    <name evidence="3" type="ORF">PRIO_3282</name>
</gene>
<feature type="chain" id="PRO_5038499446" evidence="2">
    <location>
        <begin position="25"/>
        <end position="555"/>
    </location>
</feature>
<protein>
    <submittedName>
        <fullName evidence="3">Putative secreted protein</fullName>
    </submittedName>
</protein>
<evidence type="ECO:0000313" key="3">
    <source>
        <dbReference type="EMBL" id="CQR55685.1"/>
    </source>
</evidence>
<dbReference type="Proteomes" id="UP000033163">
    <property type="component" value="Chromosome I"/>
</dbReference>
<reference evidence="4" key="1">
    <citation type="submission" date="2015-03" db="EMBL/GenBank/DDBJ databases">
        <authorList>
            <person name="Wibberg D."/>
        </authorList>
    </citation>
    <scope>NUCLEOTIDE SEQUENCE [LARGE SCALE GENOMIC DNA]</scope>
</reference>
<dbReference type="InterPro" id="IPR006059">
    <property type="entry name" value="SBP"/>
</dbReference>
<dbReference type="HOGENOM" id="CLU_021021_2_0_9"/>
<dbReference type="PROSITE" id="PS51257">
    <property type="entry name" value="PROKAR_LIPOPROTEIN"/>
    <property type="match status" value="1"/>
</dbReference>
<organism evidence="3 4">
    <name type="scientific">Paenibacillus riograndensis SBR5</name>
    <dbReference type="NCBI Taxonomy" id="1073571"/>
    <lineage>
        <taxon>Bacteria</taxon>
        <taxon>Bacillati</taxon>
        <taxon>Bacillota</taxon>
        <taxon>Bacilli</taxon>
        <taxon>Bacillales</taxon>
        <taxon>Paenibacillaceae</taxon>
        <taxon>Paenibacillus</taxon>
        <taxon>Paenibacillus sonchi group</taxon>
    </lineage>
</organism>
<dbReference type="InterPro" id="IPR050490">
    <property type="entry name" value="Bact_solute-bd_prot1"/>
</dbReference>
<dbReference type="Pfam" id="PF01547">
    <property type="entry name" value="SBP_bac_1"/>
    <property type="match status" value="1"/>
</dbReference>
<evidence type="ECO:0000256" key="1">
    <source>
        <dbReference type="SAM" id="MobiDB-lite"/>
    </source>
</evidence>
<dbReference type="PATRIC" id="fig|1073571.4.peg.3505"/>
<dbReference type="EMBL" id="LN831776">
    <property type="protein sequence ID" value="CQR55685.1"/>
    <property type="molecule type" value="Genomic_DNA"/>
</dbReference>
<name>A0A0E4HAZ4_9BACL</name>
<feature type="region of interest" description="Disordered" evidence="1">
    <location>
        <begin position="30"/>
        <end position="59"/>
    </location>
</feature>
<sequence>MNAAKRKLAMLLPVMTLLVTLVSACGGTSNNAGSTAEPSGSPGTQSSTSAPPVEGSHSAGGLQVPIVADKMEFSLWSPSGGNFRGTNFNEKLSFQQMEKNTNIHINFQHSTEASAEAFSLLMSSGKLPDIIYNDLWGTDSGKYGAQGALLPLEDLIDQYAPNFKKILDDHPDIRGQITSPEGHIYYLPNLVLDSQDLTQMFPQVRSDWVEKLGLSMPQTTEDWYNMLKAFREQDPNGNGKKDEIPLVTVNLENIMMLFAPAFGVEYGFFVDNGEVKYGPNDPRFKDVVAYLNRLYKEQLLDPNYLVDTTFQTLTEKVTTDVAGAWFGWSGSYMGNFTTLMEGKHDTFKIAAAIPPKGPNGDQRHVSFRWQAAAHGLAVSSKTAHPEEVMKWLDYQYSDEGILLNNFGVEGKSYDLVNGEPVYKKEVTHPTNGLTNTQELLNHTIGGGSWATVADTRYAEQIREANGQTENPLEIYKDYIDFDAKLPPVQFTAEENEIVVPLMADIQTYVAETINAQIMGRQSFDDYDKVMKQLEQMGIGEVLKQYQAAYERFKGK</sequence>
<accession>A0A0E4HAZ4</accession>
<keyword evidence="2" id="KW-0732">Signal</keyword>
<dbReference type="SUPFAM" id="SSF53850">
    <property type="entry name" value="Periplasmic binding protein-like II"/>
    <property type="match status" value="1"/>
</dbReference>
<dbReference type="PANTHER" id="PTHR43649">
    <property type="entry name" value="ARABINOSE-BINDING PROTEIN-RELATED"/>
    <property type="match status" value="1"/>
</dbReference>
<dbReference type="AlphaFoldDB" id="A0A0E4HAZ4"/>
<evidence type="ECO:0000256" key="2">
    <source>
        <dbReference type="SAM" id="SignalP"/>
    </source>
</evidence>